<evidence type="ECO:0000256" key="3">
    <source>
        <dbReference type="ARBA" id="ARBA00022670"/>
    </source>
</evidence>
<feature type="transmembrane region" description="Helical" evidence="8">
    <location>
        <begin position="33"/>
        <end position="56"/>
    </location>
</feature>
<dbReference type="STRING" id="393762.SAMN05660472_02077"/>
<dbReference type="GO" id="GO:0008233">
    <property type="term" value="F:peptidase activity"/>
    <property type="evidence" value="ECO:0007669"/>
    <property type="project" value="UniProtKB-KW"/>
</dbReference>
<accession>A0A1G9F3V1</accession>
<gene>
    <name evidence="9" type="ORF">SAMN05660472_02077</name>
</gene>
<keyword evidence="4 8" id="KW-0812">Transmembrane</keyword>
<feature type="transmembrane region" description="Helical" evidence="8">
    <location>
        <begin position="152"/>
        <end position="169"/>
    </location>
</feature>
<dbReference type="Proteomes" id="UP000198718">
    <property type="component" value="Unassembled WGS sequence"/>
</dbReference>
<feature type="transmembrane region" description="Helical" evidence="8">
    <location>
        <begin position="117"/>
        <end position="140"/>
    </location>
</feature>
<evidence type="ECO:0000256" key="7">
    <source>
        <dbReference type="ARBA" id="ARBA00023136"/>
    </source>
</evidence>
<keyword evidence="1" id="KW-1003">Cell membrane</keyword>
<dbReference type="AlphaFoldDB" id="A0A1G9F3V1"/>
<protein>
    <submittedName>
        <fullName evidence="9">Accessory gene regulator B</fullName>
    </submittedName>
</protein>
<dbReference type="GO" id="GO:0016020">
    <property type="term" value="C:membrane"/>
    <property type="evidence" value="ECO:0007669"/>
    <property type="project" value="InterPro"/>
</dbReference>
<keyword evidence="2" id="KW-0673">Quorum sensing</keyword>
<keyword evidence="6 8" id="KW-1133">Transmembrane helix</keyword>
<keyword evidence="3" id="KW-0645">Protease</keyword>
<evidence type="ECO:0000313" key="10">
    <source>
        <dbReference type="Proteomes" id="UP000198718"/>
    </source>
</evidence>
<evidence type="ECO:0000256" key="2">
    <source>
        <dbReference type="ARBA" id="ARBA00022654"/>
    </source>
</evidence>
<feature type="transmembrane region" description="Helical" evidence="8">
    <location>
        <begin position="62"/>
        <end position="80"/>
    </location>
</feature>
<evidence type="ECO:0000256" key="1">
    <source>
        <dbReference type="ARBA" id="ARBA00022475"/>
    </source>
</evidence>
<evidence type="ECO:0000256" key="4">
    <source>
        <dbReference type="ARBA" id="ARBA00022692"/>
    </source>
</evidence>
<keyword evidence="10" id="KW-1185">Reference proteome</keyword>
<organism evidence="9 10">
    <name type="scientific">Natronincola ferrireducens</name>
    <dbReference type="NCBI Taxonomy" id="393762"/>
    <lineage>
        <taxon>Bacteria</taxon>
        <taxon>Bacillati</taxon>
        <taxon>Bacillota</taxon>
        <taxon>Clostridia</taxon>
        <taxon>Peptostreptococcales</taxon>
        <taxon>Natronincolaceae</taxon>
        <taxon>Natronincola</taxon>
    </lineage>
</organism>
<evidence type="ECO:0000256" key="6">
    <source>
        <dbReference type="ARBA" id="ARBA00022989"/>
    </source>
</evidence>
<feature type="transmembrane region" description="Helical" evidence="8">
    <location>
        <begin position="92"/>
        <end position="111"/>
    </location>
</feature>
<name>A0A1G9F3V1_9FIRM</name>
<proteinExistence type="predicted"/>
<dbReference type="GO" id="GO:0006508">
    <property type="term" value="P:proteolysis"/>
    <property type="evidence" value="ECO:0007669"/>
    <property type="project" value="UniProtKB-KW"/>
</dbReference>
<dbReference type="Pfam" id="PF04647">
    <property type="entry name" value="AgrB"/>
    <property type="match status" value="1"/>
</dbReference>
<evidence type="ECO:0000313" key="9">
    <source>
        <dbReference type="EMBL" id="SDK83041.1"/>
    </source>
</evidence>
<evidence type="ECO:0000256" key="8">
    <source>
        <dbReference type="SAM" id="Phobius"/>
    </source>
</evidence>
<dbReference type="EMBL" id="FNFP01000004">
    <property type="protein sequence ID" value="SDK83041.1"/>
    <property type="molecule type" value="Genomic_DNA"/>
</dbReference>
<reference evidence="9 10" key="1">
    <citation type="submission" date="2016-10" db="EMBL/GenBank/DDBJ databases">
        <authorList>
            <person name="de Groot N.N."/>
        </authorList>
    </citation>
    <scope>NUCLEOTIDE SEQUENCE [LARGE SCALE GENOMIC DNA]</scope>
    <source>
        <strain evidence="9 10">DSM 18346</strain>
    </source>
</reference>
<sequence length="217" mass="24950">MAFPEKMAQHLTYSFIGECLPQKSQKDLERIEYGLAIFFIALPKFVALLSAAIFFHFRIDKFLVYFAVALLSYGLVRAYAWGIHLKDDFSCFIGSFILLFGITFMSIFYVFPWYLILVLWGVSCGLLYCFAPAATAARPLRSAVLRKKLRKKLLAVILLLFIMALMNMGNPYGKLITLGVFWESIFTTPWMYKLFKLKGGETNEKEQVVCYTSHHVK</sequence>
<dbReference type="GO" id="GO:0009372">
    <property type="term" value="P:quorum sensing"/>
    <property type="evidence" value="ECO:0007669"/>
    <property type="project" value="UniProtKB-KW"/>
</dbReference>
<keyword evidence="5" id="KW-0378">Hydrolase</keyword>
<keyword evidence="7 8" id="KW-0472">Membrane</keyword>
<evidence type="ECO:0000256" key="5">
    <source>
        <dbReference type="ARBA" id="ARBA00022801"/>
    </source>
</evidence>
<dbReference type="InterPro" id="IPR006741">
    <property type="entry name" value="AgrB"/>
</dbReference>
<dbReference type="RefSeq" id="WP_176762133.1">
    <property type="nucleotide sequence ID" value="NZ_FNFP01000004.1"/>
</dbReference>
<dbReference type="SMART" id="SM00793">
    <property type="entry name" value="AgrB"/>
    <property type="match status" value="1"/>
</dbReference>